<dbReference type="OrthoDB" id="9803988at2"/>
<evidence type="ECO:0000313" key="6">
    <source>
        <dbReference type="Proteomes" id="UP000245252"/>
    </source>
</evidence>
<dbReference type="PANTHER" id="PTHR30290:SF62">
    <property type="entry name" value="OLIGOPEPTIDE ABC TRANSPORTER, PERIPLASMIC OLIGOPEPTIDE-BINDING PROTEIN"/>
    <property type="match status" value="1"/>
</dbReference>
<accession>A0A2U2DW68</accession>
<feature type="signal peptide" evidence="3">
    <location>
        <begin position="1"/>
        <end position="20"/>
    </location>
</feature>
<dbReference type="SUPFAM" id="SSF53850">
    <property type="entry name" value="Periplasmic binding protein-like II"/>
    <property type="match status" value="1"/>
</dbReference>
<dbReference type="EMBL" id="QFBC01000002">
    <property type="protein sequence ID" value="PWE57546.1"/>
    <property type="molecule type" value="Genomic_DNA"/>
</dbReference>
<evidence type="ECO:0000256" key="1">
    <source>
        <dbReference type="ARBA" id="ARBA00004418"/>
    </source>
</evidence>
<evidence type="ECO:0000313" key="5">
    <source>
        <dbReference type="EMBL" id="PWE57546.1"/>
    </source>
</evidence>
<comment type="similarity">
    <text evidence="2">Belongs to the bacterial solute-binding protein 5 family.</text>
</comment>
<keyword evidence="3" id="KW-0732">Signal</keyword>
<reference evidence="5 6" key="1">
    <citation type="submission" date="2018-05" db="EMBL/GenBank/DDBJ databases">
        <title>The draft genome of strain NS-104.</title>
        <authorList>
            <person name="Hang P."/>
            <person name="Jiang J."/>
        </authorList>
    </citation>
    <scope>NUCLEOTIDE SEQUENCE [LARGE SCALE GENOMIC DNA]</scope>
    <source>
        <strain evidence="5 6">NS-104</strain>
    </source>
</reference>
<protein>
    <submittedName>
        <fullName evidence="5">Peptide ABC transporter substrate-binding protein</fullName>
    </submittedName>
</protein>
<comment type="caution">
    <text evidence="5">The sequence shown here is derived from an EMBL/GenBank/DDBJ whole genome shotgun (WGS) entry which is preliminary data.</text>
</comment>
<evidence type="ECO:0000256" key="3">
    <source>
        <dbReference type="SAM" id="SignalP"/>
    </source>
</evidence>
<evidence type="ECO:0000259" key="4">
    <source>
        <dbReference type="Pfam" id="PF00496"/>
    </source>
</evidence>
<dbReference type="InterPro" id="IPR039424">
    <property type="entry name" value="SBP_5"/>
</dbReference>
<dbReference type="InterPro" id="IPR000914">
    <property type="entry name" value="SBP_5_dom"/>
</dbReference>
<organism evidence="5 6">
    <name type="scientific">Metarhizobium album</name>
    <dbReference type="NCBI Taxonomy" id="2182425"/>
    <lineage>
        <taxon>Bacteria</taxon>
        <taxon>Pseudomonadati</taxon>
        <taxon>Pseudomonadota</taxon>
        <taxon>Alphaproteobacteria</taxon>
        <taxon>Hyphomicrobiales</taxon>
        <taxon>Rhizobiaceae</taxon>
        <taxon>Metarhizobium</taxon>
    </lineage>
</organism>
<dbReference type="CDD" id="cd08500">
    <property type="entry name" value="PBP2_NikA_DppA_OppA_like_4"/>
    <property type="match status" value="1"/>
</dbReference>
<dbReference type="Pfam" id="PF00496">
    <property type="entry name" value="SBP_bac_5"/>
    <property type="match status" value="1"/>
</dbReference>
<name>A0A2U2DW68_9HYPH</name>
<comment type="subcellular location">
    <subcellularLocation>
        <location evidence="1">Periplasm</location>
    </subcellularLocation>
</comment>
<keyword evidence="6" id="KW-1185">Reference proteome</keyword>
<dbReference type="Gene3D" id="3.40.190.10">
    <property type="entry name" value="Periplasmic binding protein-like II"/>
    <property type="match status" value="1"/>
</dbReference>
<feature type="chain" id="PRO_5015514734" evidence="3">
    <location>
        <begin position="21"/>
        <end position="634"/>
    </location>
</feature>
<dbReference type="Gene3D" id="3.10.105.10">
    <property type="entry name" value="Dipeptide-binding Protein, Domain 3"/>
    <property type="match status" value="1"/>
</dbReference>
<evidence type="ECO:0000256" key="2">
    <source>
        <dbReference type="ARBA" id="ARBA00005695"/>
    </source>
</evidence>
<dbReference type="Proteomes" id="UP000245252">
    <property type="component" value="Unassembled WGS sequence"/>
</dbReference>
<dbReference type="GO" id="GO:0015833">
    <property type="term" value="P:peptide transport"/>
    <property type="evidence" value="ECO:0007669"/>
    <property type="project" value="TreeGrafter"/>
</dbReference>
<dbReference type="RefSeq" id="WP_109457652.1">
    <property type="nucleotide sequence ID" value="NZ_QFBC01000002.1"/>
</dbReference>
<dbReference type="PANTHER" id="PTHR30290">
    <property type="entry name" value="PERIPLASMIC BINDING COMPONENT OF ABC TRANSPORTER"/>
    <property type="match status" value="1"/>
</dbReference>
<feature type="domain" description="Solute-binding protein family 5" evidence="4">
    <location>
        <begin position="102"/>
        <end position="501"/>
    </location>
</feature>
<proteinExistence type="inferred from homology"/>
<sequence>MIRRRTLLAMLASTAIPATAAARRLEPDFLVPLMNAGKLPTAAGRLPKNPRVVDLAAMGRDVGKYGGTARMLIGSAKDIRLMTICGYARLVGYDDKLDLSADILESYEHVDEKVFTFKIRAGHRWSDGRLFTAEDFRYCWEDVILDENLRKGGLPTDLLVDGKPPRFEVIDELTVRYSWDGPNPDFLPRLAAPQPLTIVMPAHYMQQFHQKYQNANRLAGLMKEQRTKSWVDLHIKMSRSYRPENPELPTLDPWRNTTKPPAEQFVFERNPYFHRVDQNGTQLPYIDRFLLNVSSSSIITAKACTGESDLQATGIDFADYAFLKDAEKRYPVKVGLWKATRGSKIALLPNLNYGDETWRGLLQDARFRRALSLAIDREEINKVVFYGLARPSSDTILPDSPLYKPEYAAAWSSHDPDAANRLLDELGLQNRDSDGIRLLPDGREAQIVVETAGESTLDTDVLELITDHWRKIGISLFIRTSQRDVFRSRTMGGQIMMTMWPGLENGVPTRDMNPSQLAPTTDDQLQWPVWGMHYLSNGQKGHAPEVAEAARLVELLKSWYHARTPEERTDIWGEMLAIYTDQVFSIGIVNQTLQPILRSAHMRNVPERGLYGFDPTCYLGVYMPDTFWYGEDIA</sequence>
<gene>
    <name evidence="5" type="ORF">DEM27_08005</name>
</gene>
<dbReference type="AlphaFoldDB" id="A0A2U2DW68"/>
<dbReference type="GO" id="GO:1904680">
    <property type="term" value="F:peptide transmembrane transporter activity"/>
    <property type="evidence" value="ECO:0007669"/>
    <property type="project" value="TreeGrafter"/>
</dbReference>